<feature type="compositionally biased region" description="Low complexity" evidence="3">
    <location>
        <begin position="319"/>
        <end position="342"/>
    </location>
</feature>
<dbReference type="GO" id="GO:0003924">
    <property type="term" value="F:GTPase activity"/>
    <property type="evidence" value="ECO:0007669"/>
    <property type="project" value="InterPro"/>
</dbReference>
<dbReference type="PROSITE" id="PS51883">
    <property type="entry name" value="OBG"/>
    <property type="match status" value="1"/>
</dbReference>
<dbReference type="InterPro" id="IPR006073">
    <property type="entry name" value="GTP-bd"/>
</dbReference>
<evidence type="ECO:0000256" key="2">
    <source>
        <dbReference type="ARBA" id="ARBA00023134"/>
    </source>
</evidence>
<dbReference type="Pfam" id="PF01926">
    <property type="entry name" value="MMR_HSR1"/>
    <property type="match status" value="1"/>
</dbReference>
<dbReference type="SUPFAM" id="SSF82051">
    <property type="entry name" value="Obg GTP-binding protein N-terminal domain"/>
    <property type="match status" value="2"/>
</dbReference>
<evidence type="ECO:0000313" key="6">
    <source>
        <dbReference type="EMBL" id="KOO27750.1"/>
    </source>
</evidence>
<dbReference type="EMBL" id="JWZX01002672">
    <property type="protein sequence ID" value="KOO27750.1"/>
    <property type="molecule type" value="Genomic_DNA"/>
</dbReference>
<keyword evidence="2" id="KW-0342">GTP-binding</keyword>
<dbReference type="PRINTS" id="PR00326">
    <property type="entry name" value="GTP1OBG"/>
</dbReference>
<dbReference type="InterPro" id="IPR036726">
    <property type="entry name" value="GTP1_OBG_dom_sf"/>
</dbReference>
<proteinExistence type="predicted"/>
<reference evidence="7" key="1">
    <citation type="journal article" date="2015" name="PLoS Genet.">
        <title>Genome Sequence and Transcriptome Analyses of Chrysochromulina tobin: Metabolic Tools for Enhanced Algal Fitness in the Prominent Order Prymnesiales (Haptophyceae).</title>
        <authorList>
            <person name="Hovde B.T."/>
            <person name="Deodato C.R."/>
            <person name="Hunsperger H.M."/>
            <person name="Ryken S.A."/>
            <person name="Yost W."/>
            <person name="Jha R.K."/>
            <person name="Patterson J."/>
            <person name="Monnat R.J. Jr."/>
            <person name="Barlow S.B."/>
            <person name="Starkenburg S.R."/>
            <person name="Cattolico R.A."/>
        </authorList>
    </citation>
    <scope>NUCLEOTIDE SEQUENCE</scope>
    <source>
        <strain evidence="7">CCMP291</strain>
    </source>
</reference>
<dbReference type="CDD" id="cd01898">
    <property type="entry name" value="Obg"/>
    <property type="match status" value="1"/>
</dbReference>
<dbReference type="OrthoDB" id="347018at2759"/>
<dbReference type="InterPro" id="IPR031167">
    <property type="entry name" value="G_OBG"/>
</dbReference>
<sequence>MAASRKGDSKPSKRLSSKAPPEDIEKLKHLYFDEVEVVVRSGNGGDGAVIALPARGEGPRLKRTSDDDFELPPGGGAGGNVVLFVDPALSDLLHLRGRPVLVASRGGDSQGLRDLPAARERWRALVEQMGNSGSAGSAPGGVTRAGAAGGVSSVKLRDGEVLRIPVPPGTFVRTKSGKVLGDLVAPRQELIVAVGGEGGPCVLNQERKPRDAGGRSGKGSGRRGSSRTSVPDDPMAAFDNVDEDAFAPSEDELLGLTRGRPAQEVALSLVLRTVADVGFVGFPNAGKSTLLGALSRATPEVAPFPFTTLMPNLGAMQQASASPSASTAATAASTRSPTRAPPVLADLPGLVEDAHQGRGLGRLFLRHLRRVRVVLYVLDTNCKEPSVGEQYDVLKRELRLYNPQYLERPHVVALNKLDIPLEADGEEAMKLVQREATRAIAVSAGRSANETAAPVAVVPISGMRRKGMRILKEALEKALDVADDVE</sequence>
<dbReference type="Pfam" id="PF01018">
    <property type="entry name" value="GTP1_OBG"/>
    <property type="match status" value="2"/>
</dbReference>
<dbReference type="PANTHER" id="PTHR11702:SF39">
    <property type="entry name" value="GTP-BINDING PROTEIN OBGC2-RELATED"/>
    <property type="match status" value="1"/>
</dbReference>
<evidence type="ECO:0000256" key="1">
    <source>
        <dbReference type="ARBA" id="ARBA00022741"/>
    </source>
</evidence>
<dbReference type="Gene3D" id="3.40.50.300">
    <property type="entry name" value="P-loop containing nucleotide triphosphate hydrolases"/>
    <property type="match status" value="1"/>
</dbReference>
<dbReference type="Gene3D" id="2.70.210.12">
    <property type="entry name" value="GTP1/OBG domain"/>
    <property type="match status" value="1"/>
</dbReference>
<evidence type="ECO:0000259" key="4">
    <source>
        <dbReference type="PROSITE" id="PS51710"/>
    </source>
</evidence>
<dbReference type="AlphaFoldDB" id="A0A0M0JMM1"/>
<dbReference type="GO" id="GO:0005739">
    <property type="term" value="C:mitochondrion"/>
    <property type="evidence" value="ECO:0007669"/>
    <property type="project" value="TreeGrafter"/>
</dbReference>
<accession>A0A0M0JMM1</accession>
<name>A0A0M0JMM1_9EUKA</name>
<feature type="region of interest" description="Disordered" evidence="3">
    <location>
        <begin position="1"/>
        <end position="21"/>
    </location>
</feature>
<evidence type="ECO:0000313" key="7">
    <source>
        <dbReference type="Proteomes" id="UP000037460"/>
    </source>
</evidence>
<feature type="domain" description="Obg" evidence="5">
    <location>
        <begin position="29"/>
        <end position="274"/>
    </location>
</feature>
<dbReference type="InterPro" id="IPR027417">
    <property type="entry name" value="P-loop_NTPase"/>
</dbReference>
<dbReference type="InterPro" id="IPR006169">
    <property type="entry name" value="GTP1_OBG_dom"/>
</dbReference>
<feature type="compositionally biased region" description="Basic and acidic residues" evidence="3">
    <location>
        <begin position="1"/>
        <end position="11"/>
    </location>
</feature>
<dbReference type="InterPro" id="IPR045086">
    <property type="entry name" value="OBG_GTPase"/>
</dbReference>
<comment type="caution">
    <text evidence="6">The sequence shown here is derived from an EMBL/GenBank/DDBJ whole genome shotgun (WGS) entry which is preliminary data.</text>
</comment>
<dbReference type="PANTHER" id="PTHR11702">
    <property type="entry name" value="DEVELOPMENTALLY REGULATED GTP-BINDING PROTEIN-RELATED"/>
    <property type="match status" value="1"/>
</dbReference>
<dbReference type="GO" id="GO:0005525">
    <property type="term" value="F:GTP binding"/>
    <property type="evidence" value="ECO:0007669"/>
    <property type="project" value="UniProtKB-KW"/>
</dbReference>
<protein>
    <submittedName>
        <fullName evidence="6">Gtpase obg-like protein</fullName>
    </submittedName>
</protein>
<keyword evidence="1" id="KW-0547">Nucleotide-binding</keyword>
<keyword evidence="7" id="KW-1185">Reference proteome</keyword>
<dbReference type="GO" id="GO:0042254">
    <property type="term" value="P:ribosome biogenesis"/>
    <property type="evidence" value="ECO:0007669"/>
    <property type="project" value="UniProtKB-UniRule"/>
</dbReference>
<feature type="domain" description="OBG-type G" evidence="4">
    <location>
        <begin position="275"/>
        <end position="480"/>
    </location>
</feature>
<organism evidence="6 7">
    <name type="scientific">Chrysochromulina tobinii</name>
    <dbReference type="NCBI Taxonomy" id="1460289"/>
    <lineage>
        <taxon>Eukaryota</taxon>
        <taxon>Haptista</taxon>
        <taxon>Haptophyta</taxon>
        <taxon>Prymnesiophyceae</taxon>
        <taxon>Prymnesiales</taxon>
        <taxon>Chrysochromulinaceae</taxon>
        <taxon>Chrysochromulina</taxon>
    </lineage>
</organism>
<evidence type="ECO:0000259" key="5">
    <source>
        <dbReference type="PROSITE" id="PS51883"/>
    </source>
</evidence>
<feature type="region of interest" description="Disordered" evidence="3">
    <location>
        <begin position="201"/>
        <end position="238"/>
    </location>
</feature>
<gene>
    <name evidence="6" type="ORF">Ctob_007368</name>
</gene>
<dbReference type="PROSITE" id="PS51710">
    <property type="entry name" value="G_OBG"/>
    <property type="match status" value="1"/>
</dbReference>
<dbReference type="SUPFAM" id="SSF52540">
    <property type="entry name" value="P-loop containing nucleoside triphosphate hydrolases"/>
    <property type="match status" value="1"/>
</dbReference>
<evidence type="ECO:0000256" key="3">
    <source>
        <dbReference type="SAM" id="MobiDB-lite"/>
    </source>
</evidence>
<dbReference type="Proteomes" id="UP000037460">
    <property type="component" value="Unassembled WGS sequence"/>
</dbReference>
<feature type="region of interest" description="Disordered" evidence="3">
    <location>
        <begin position="317"/>
        <end position="344"/>
    </location>
</feature>